<gene>
    <name evidence="1" type="ORF">O6P43_007040</name>
</gene>
<evidence type="ECO:0000313" key="2">
    <source>
        <dbReference type="Proteomes" id="UP001163823"/>
    </source>
</evidence>
<proteinExistence type="predicted"/>
<protein>
    <submittedName>
        <fullName evidence="1">Uncharacterized protein</fullName>
    </submittedName>
</protein>
<reference evidence="1" key="1">
    <citation type="journal article" date="2023" name="Science">
        <title>Elucidation of the pathway for biosynthesis of saponin adjuvants from the soapbark tree.</title>
        <authorList>
            <person name="Reed J."/>
            <person name="Orme A."/>
            <person name="El-Demerdash A."/>
            <person name="Owen C."/>
            <person name="Martin L.B.B."/>
            <person name="Misra R.C."/>
            <person name="Kikuchi S."/>
            <person name="Rejzek M."/>
            <person name="Martin A.C."/>
            <person name="Harkess A."/>
            <person name="Leebens-Mack J."/>
            <person name="Louveau T."/>
            <person name="Stephenson M.J."/>
            <person name="Osbourn A."/>
        </authorList>
    </citation>
    <scope>NUCLEOTIDE SEQUENCE</scope>
    <source>
        <strain evidence="1">S10</strain>
    </source>
</reference>
<accession>A0AAD7VJ32</accession>
<dbReference type="EMBL" id="JARAOO010000003">
    <property type="protein sequence ID" value="KAJ7977409.1"/>
    <property type="molecule type" value="Genomic_DNA"/>
</dbReference>
<comment type="caution">
    <text evidence="1">The sequence shown here is derived from an EMBL/GenBank/DDBJ whole genome shotgun (WGS) entry which is preliminary data.</text>
</comment>
<dbReference type="Proteomes" id="UP001163823">
    <property type="component" value="Chromosome 3"/>
</dbReference>
<dbReference type="AlphaFoldDB" id="A0AAD7VJ32"/>
<evidence type="ECO:0000313" key="1">
    <source>
        <dbReference type="EMBL" id="KAJ7977409.1"/>
    </source>
</evidence>
<dbReference type="KEGG" id="qsa:O6P43_007040"/>
<keyword evidence="2" id="KW-1185">Reference proteome</keyword>
<sequence>MGLHEFSESLPLLSDRPEADIVAHKRISLYSPSILGIFAYPPPSLFSLPYPMPLRRSHSPINFTSNNPNSFGQCSIVQVSSDCPEHIFPRWVQEAGDQRPWSSILMWDAAEEVLSWVISFGLIDEAVFKWVGIVVLKCKVAGGFTRLLVC</sequence>
<organism evidence="1 2">
    <name type="scientific">Quillaja saponaria</name>
    <name type="common">Soap bark tree</name>
    <dbReference type="NCBI Taxonomy" id="32244"/>
    <lineage>
        <taxon>Eukaryota</taxon>
        <taxon>Viridiplantae</taxon>
        <taxon>Streptophyta</taxon>
        <taxon>Embryophyta</taxon>
        <taxon>Tracheophyta</taxon>
        <taxon>Spermatophyta</taxon>
        <taxon>Magnoliopsida</taxon>
        <taxon>eudicotyledons</taxon>
        <taxon>Gunneridae</taxon>
        <taxon>Pentapetalae</taxon>
        <taxon>rosids</taxon>
        <taxon>fabids</taxon>
        <taxon>Fabales</taxon>
        <taxon>Quillajaceae</taxon>
        <taxon>Quillaja</taxon>
    </lineage>
</organism>
<name>A0AAD7VJ32_QUISA</name>